<organism evidence="1 2">
    <name type="scientific">Candidatus Zymogenus saltonus</name>
    <dbReference type="NCBI Taxonomy" id="2844893"/>
    <lineage>
        <taxon>Bacteria</taxon>
        <taxon>Deltaproteobacteria</taxon>
        <taxon>Candidatus Zymogenia</taxon>
        <taxon>Candidatus Zymogeniales</taxon>
        <taxon>Candidatus Zymogenaceae</taxon>
        <taxon>Candidatus Zymogenus</taxon>
    </lineage>
</organism>
<evidence type="ECO:0008006" key="3">
    <source>
        <dbReference type="Google" id="ProtNLM"/>
    </source>
</evidence>
<gene>
    <name evidence="1" type="ORF">JW984_16585</name>
</gene>
<evidence type="ECO:0000313" key="2">
    <source>
        <dbReference type="Proteomes" id="UP000809273"/>
    </source>
</evidence>
<dbReference type="Gene3D" id="3.30.1380.20">
    <property type="entry name" value="Trafficking protein particle complex subunit 3"/>
    <property type="match status" value="1"/>
</dbReference>
<dbReference type="EMBL" id="JAFGIX010000089">
    <property type="protein sequence ID" value="MBN1574815.1"/>
    <property type="molecule type" value="Genomic_DNA"/>
</dbReference>
<reference evidence="1" key="1">
    <citation type="journal article" date="2021" name="Environ. Microbiol.">
        <title>Genomic characterization of three novel Desulfobacterota classes expand the metabolic and phylogenetic diversity of the phylum.</title>
        <authorList>
            <person name="Murphy C.L."/>
            <person name="Biggerstaff J."/>
            <person name="Eichhorn A."/>
            <person name="Ewing E."/>
            <person name="Shahan R."/>
            <person name="Soriano D."/>
            <person name="Stewart S."/>
            <person name="VanMol K."/>
            <person name="Walker R."/>
            <person name="Walters P."/>
            <person name="Elshahed M.S."/>
            <person name="Youssef N.H."/>
        </authorList>
    </citation>
    <scope>NUCLEOTIDE SEQUENCE</scope>
    <source>
        <strain evidence="1">Zod_Metabat.24</strain>
    </source>
</reference>
<proteinExistence type="predicted"/>
<accession>A0A9D8KJQ6</accession>
<name>A0A9D8KJQ6_9DELT</name>
<dbReference type="AlphaFoldDB" id="A0A9D8KJQ6"/>
<protein>
    <recommendedName>
        <fullName evidence="3">4-vinyl reductase 4VR domain-containing protein</fullName>
    </recommendedName>
</protein>
<reference evidence="1" key="2">
    <citation type="submission" date="2021-01" db="EMBL/GenBank/DDBJ databases">
        <authorList>
            <person name="Hahn C.R."/>
            <person name="Youssef N.H."/>
            <person name="Elshahed M."/>
        </authorList>
    </citation>
    <scope>NUCLEOTIDE SEQUENCE</scope>
    <source>
        <strain evidence="1">Zod_Metabat.24</strain>
    </source>
</reference>
<dbReference type="SUPFAM" id="SSF111126">
    <property type="entry name" value="Ligand-binding domain in the NO signalling and Golgi transport"/>
    <property type="match status" value="1"/>
</dbReference>
<sequence length="191" mass="21027">MSEKTVANAVVRIVLDGIEDVIGEKGKNALLNFGNMSRLINDKPDYSFDKNFTDEEYAAIISSIYTIIGLKGSKAIMRQVGDATAKRIIDSGVLNSLKDFKKEERLLKALEIYVMGSGRGKVTNEGGNIVFDNEMCTACLNVKDKVPVCTFVNDIIDGLAKWAGVEDKRSIETKCKAMGDKSCRHELLPIE</sequence>
<dbReference type="InterPro" id="IPR024096">
    <property type="entry name" value="NO_sig/Golgi_transp_ligand-bd"/>
</dbReference>
<dbReference type="Proteomes" id="UP000809273">
    <property type="component" value="Unassembled WGS sequence"/>
</dbReference>
<evidence type="ECO:0000313" key="1">
    <source>
        <dbReference type="EMBL" id="MBN1574815.1"/>
    </source>
</evidence>
<comment type="caution">
    <text evidence="1">The sequence shown here is derived from an EMBL/GenBank/DDBJ whole genome shotgun (WGS) entry which is preliminary data.</text>
</comment>